<dbReference type="OrthoDB" id="2277874at2759"/>
<proteinExistence type="predicted"/>
<name>A0A1X2IKK7_9FUNG</name>
<reference evidence="1 2" key="1">
    <citation type="submission" date="2016-07" db="EMBL/GenBank/DDBJ databases">
        <title>Pervasive Adenine N6-methylation of Active Genes in Fungi.</title>
        <authorList>
            <consortium name="DOE Joint Genome Institute"/>
            <person name="Mondo S.J."/>
            <person name="Dannebaum R.O."/>
            <person name="Kuo R.C."/>
            <person name="Labutti K."/>
            <person name="Haridas S."/>
            <person name="Kuo A."/>
            <person name="Salamov A."/>
            <person name="Ahrendt S.R."/>
            <person name="Lipzen A."/>
            <person name="Sullivan W."/>
            <person name="Andreopoulos W.B."/>
            <person name="Clum A."/>
            <person name="Lindquist E."/>
            <person name="Daum C."/>
            <person name="Ramamoorthy G.K."/>
            <person name="Gryganskyi A."/>
            <person name="Culley D."/>
            <person name="Magnuson J.K."/>
            <person name="James T.Y."/>
            <person name="O'Malley M.A."/>
            <person name="Stajich J.E."/>
            <person name="Spatafora J.W."/>
            <person name="Visel A."/>
            <person name="Grigoriev I.V."/>
        </authorList>
    </citation>
    <scope>NUCLEOTIDE SEQUENCE [LARGE SCALE GENOMIC DNA]</scope>
    <source>
        <strain evidence="1 2">NRRL 1336</strain>
    </source>
</reference>
<accession>A0A1X2IKK7</accession>
<evidence type="ECO:0000313" key="1">
    <source>
        <dbReference type="EMBL" id="ORZ18047.1"/>
    </source>
</evidence>
<dbReference type="AlphaFoldDB" id="A0A1X2IKK7"/>
<evidence type="ECO:0000313" key="2">
    <source>
        <dbReference type="Proteomes" id="UP000193560"/>
    </source>
</evidence>
<gene>
    <name evidence="1" type="ORF">BCR42DRAFT_450566</name>
</gene>
<dbReference type="EMBL" id="MCGE01000009">
    <property type="protein sequence ID" value="ORZ18047.1"/>
    <property type="molecule type" value="Genomic_DNA"/>
</dbReference>
<dbReference type="Proteomes" id="UP000193560">
    <property type="component" value="Unassembled WGS sequence"/>
</dbReference>
<comment type="caution">
    <text evidence="1">The sequence shown here is derived from an EMBL/GenBank/DDBJ whole genome shotgun (WGS) entry which is preliminary data.</text>
</comment>
<organism evidence="1 2">
    <name type="scientific">Absidia repens</name>
    <dbReference type="NCBI Taxonomy" id="90262"/>
    <lineage>
        <taxon>Eukaryota</taxon>
        <taxon>Fungi</taxon>
        <taxon>Fungi incertae sedis</taxon>
        <taxon>Mucoromycota</taxon>
        <taxon>Mucoromycotina</taxon>
        <taxon>Mucoromycetes</taxon>
        <taxon>Mucorales</taxon>
        <taxon>Cunninghamellaceae</taxon>
        <taxon>Absidia</taxon>
    </lineage>
</organism>
<protein>
    <submittedName>
        <fullName evidence="1">Uncharacterized protein</fullName>
    </submittedName>
</protein>
<sequence>MADGVMNELKGIAEEEQVMKLRFQRQTLKAATQVLKRQVSKYIILVCKCIYYKRKSKRIESARIAKKRKADTVQKLRDNIRIHGLQGTLGSNFWQLGLEITQKDSKSSYFSRLSQNGIVDMTNFSPGSQIQQTYAIRTWEKIVNLSKMTSKQSVKAVINALENYKTKDNLQRATKATMYHMGDTISSQSADIGTIARLDIRIIIRDNHARIVKRCYRVLDNMHQYINQNLLNYLLLNMATSTFIHLHILQN</sequence>
<keyword evidence="2" id="KW-1185">Reference proteome</keyword>